<dbReference type="GO" id="GO:0008320">
    <property type="term" value="F:protein transmembrane transporter activity"/>
    <property type="evidence" value="ECO:0007669"/>
    <property type="project" value="TreeGrafter"/>
</dbReference>
<dbReference type="Proteomes" id="UP000543030">
    <property type="component" value="Unassembled WGS sequence"/>
</dbReference>
<name>A0A840RAL4_9NEIS</name>
<dbReference type="InterPro" id="IPR005565">
    <property type="entry name" value="Hemolysn_activator_HlyB_C"/>
</dbReference>
<dbReference type="Gene3D" id="2.40.160.50">
    <property type="entry name" value="membrane protein fhac: a member of the omp85/tpsb transporter family"/>
    <property type="match status" value="1"/>
</dbReference>
<sequence length="486" mass="51704">MRSSIDAAAIDALCDELTQALRAAGYVVGQVVVAPRDRQTFLQTGQLHFTVFEGKVGAISLSNTSRVADDELRKIATGALCPNGVGDQCTLTSARLERAQLLLQDLPGVHLNQTTLSPQGVGVGQTSVGINVESNRPLVGGYVGLDSYGNPATGVGEFNAGVTLTNLFHEGDVIQAAGLVTNRRERAGSLAVSVPVNHQGLRAQAGYSHTMYSVPEVNSSGNADTVNVGLSYPLVRELDRNWTLSGDGLDTRSRQEVNGMQAFATREIGAGRVTIAGNAGDRPIYLDQSYWSGSLAWMAGAVAQDLQGAQDVTGQLGGFNKFNLNGLGKLKLNSSDWYLLANLQLQYATSNLDSSQKLAIGGQNGVRAYRPDEGSFDSGAVVSFDLRRSIPMPNGDQLSVGPLVDYASGVVNKREYSNWQTMDGYSDPTLGNHRKIAGWGIAADYVSPHGYSANVAWSRRFGDSPDSVNHPGSAQNRFLGSVSMKF</sequence>
<reference evidence="2 3" key="1">
    <citation type="submission" date="2020-08" db="EMBL/GenBank/DDBJ databases">
        <title>Genomic Encyclopedia of Type Strains, Phase IV (KMG-IV): sequencing the most valuable type-strain genomes for metagenomic binning, comparative biology and taxonomic classification.</title>
        <authorList>
            <person name="Goeker M."/>
        </authorList>
    </citation>
    <scope>NUCLEOTIDE SEQUENCE [LARGE SCALE GENOMIC DNA]</scope>
    <source>
        <strain evidence="2 3">DSM 18233</strain>
    </source>
</reference>
<comment type="caution">
    <text evidence="2">The sequence shown here is derived from an EMBL/GenBank/DDBJ whole genome shotgun (WGS) entry which is preliminary data.</text>
</comment>
<accession>A0A840RAL4</accession>
<dbReference type="RefSeq" id="WP_184096808.1">
    <property type="nucleotide sequence ID" value="NZ_JACHHN010000001.1"/>
</dbReference>
<evidence type="ECO:0000313" key="2">
    <source>
        <dbReference type="EMBL" id="MBB5189578.1"/>
    </source>
</evidence>
<keyword evidence="3" id="KW-1185">Reference proteome</keyword>
<dbReference type="GO" id="GO:0046819">
    <property type="term" value="P:protein secretion by the type V secretion system"/>
    <property type="evidence" value="ECO:0007669"/>
    <property type="project" value="TreeGrafter"/>
</dbReference>
<protein>
    <submittedName>
        <fullName evidence="2">Hemolysin activation/secretion protein</fullName>
    </submittedName>
</protein>
<dbReference type="Pfam" id="PF03865">
    <property type="entry name" value="ShlB"/>
    <property type="match status" value="1"/>
</dbReference>
<feature type="domain" description="Haemolysin activator HlyB C-terminal" evidence="1">
    <location>
        <begin position="124"/>
        <end position="422"/>
    </location>
</feature>
<organism evidence="2 3">
    <name type="scientific">Silvimonas terrae</name>
    <dbReference type="NCBI Taxonomy" id="300266"/>
    <lineage>
        <taxon>Bacteria</taxon>
        <taxon>Pseudomonadati</taxon>
        <taxon>Pseudomonadota</taxon>
        <taxon>Betaproteobacteria</taxon>
        <taxon>Neisseriales</taxon>
        <taxon>Chitinibacteraceae</taxon>
        <taxon>Silvimonas</taxon>
    </lineage>
</organism>
<dbReference type="AlphaFoldDB" id="A0A840RAL4"/>
<dbReference type="PANTHER" id="PTHR34597">
    <property type="entry name" value="SLR1661 PROTEIN"/>
    <property type="match status" value="1"/>
</dbReference>
<dbReference type="GO" id="GO:0098046">
    <property type="term" value="C:type V protein secretion system complex"/>
    <property type="evidence" value="ECO:0007669"/>
    <property type="project" value="TreeGrafter"/>
</dbReference>
<evidence type="ECO:0000313" key="3">
    <source>
        <dbReference type="Proteomes" id="UP000543030"/>
    </source>
</evidence>
<dbReference type="EMBL" id="JACHHN010000001">
    <property type="protein sequence ID" value="MBB5189578.1"/>
    <property type="molecule type" value="Genomic_DNA"/>
</dbReference>
<gene>
    <name evidence="2" type="ORF">HNQ50_000288</name>
</gene>
<dbReference type="InterPro" id="IPR051544">
    <property type="entry name" value="TPS_OM_transporter"/>
</dbReference>
<evidence type="ECO:0000259" key="1">
    <source>
        <dbReference type="Pfam" id="PF03865"/>
    </source>
</evidence>
<dbReference type="PANTHER" id="PTHR34597:SF1">
    <property type="entry name" value="HEME_HEMOPEXIN TRANSPORTER PROTEIN HUXB"/>
    <property type="match status" value="1"/>
</dbReference>
<proteinExistence type="predicted"/>